<feature type="transmembrane region" description="Helical" evidence="1">
    <location>
        <begin position="127"/>
        <end position="146"/>
    </location>
</feature>
<evidence type="ECO:0000313" key="3">
    <source>
        <dbReference type="Proteomes" id="UP000012042"/>
    </source>
</evidence>
<dbReference type="EMBL" id="AP012167">
    <property type="protein sequence ID" value="BAN05854.1"/>
    <property type="molecule type" value="Genomic_DNA"/>
</dbReference>
<gene>
    <name evidence="2" type="ORF">LVISKB_0219</name>
</gene>
<organism evidence="2 3">
    <name type="scientific">Levilactobacillus brevis KB290</name>
    <dbReference type="NCBI Taxonomy" id="1001583"/>
    <lineage>
        <taxon>Bacteria</taxon>
        <taxon>Bacillati</taxon>
        <taxon>Bacillota</taxon>
        <taxon>Bacilli</taxon>
        <taxon>Lactobacillales</taxon>
        <taxon>Lactobacillaceae</taxon>
        <taxon>Levilactobacillus</taxon>
    </lineage>
</organism>
<keyword evidence="1" id="KW-0812">Transmembrane</keyword>
<sequence length="150" mass="17604">MGNFKLREMNGMQIAKLYLKGLVPFVLIMLISNYDVAQQALRFQLSWWNVYLIVSYIVIFPAIYLVTRHHIENSRDFEGQLNQPRKNAEQEAMRLGSSYANTGMFGVTRIGDAQGKESWLVRWGIDFITRLFLLFCGVFVLAYRLWQDRR</sequence>
<keyword evidence="1" id="KW-1133">Transmembrane helix</keyword>
<dbReference type="HOGENOM" id="CLU_1842573_0_0_9"/>
<dbReference type="AlphaFoldDB" id="M5AAM4"/>
<proteinExistence type="predicted"/>
<dbReference type="PATRIC" id="fig|1001583.3.peg.215"/>
<name>M5AAM4_LEVBR</name>
<accession>M5AAM4</accession>
<feature type="transmembrane region" description="Helical" evidence="1">
    <location>
        <begin position="17"/>
        <end position="34"/>
    </location>
</feature>
<dbReference type="Proteomes" id="UP000012042">
    <property type="component" value="Chromosome"/>
</dbReference>
<dbReference type="KEGG" id="lbk:LVISKB_0219"/>
<protein>
    <submittedName>
        <fullName evidence="2">Uncharacterized protein</fullName>
    </submittedName>
</protein>
<keyword evidence="1" id="KW-0472">Membrane</keyword>
<evidence type="ECO:0000313" key="2">
    <source>
        <dbReference type="EMBL" id="BAN05854.1"/>
    </source>
</evidence>
<feature type="transmembrane region" description="Helical" evidence="1">
    <location>
        <begin position="46"/>
        <end position="66"/>
    </location>
</feature>
<reference evidence="2 3" key="1">
    <citation type="journal article" date="2013" name="PLoS ONE">
        <title>Genomic Analysis by Deep Sequencing of the Probiotic Lactobacillus brevis KB290 Harboring Nine Plasmids Reveals Genomic Stability.</title>
        <authorList>
            <person name="Fukao M."/>
            <person name="Oshima K."/>
            <person name="Morita H."/>
            <person name="Toh H."/>
            <person name="Suda W."/>
            <person name="Kim S.W."/>
            <person name="Suzuki S."/>
            <person name="Yakabe T."/>
            <person name="Hattori M."/>
            <person name="Yajima N."/>
        </authorList>
    </citation>
    <scope>NUCLEOTIDE SEQUENCE [LARGE SCALE GENOMIC DNA]</scope>
    <source>
        <strain evidence="2 3">KB290</strain>
    </source>
</reference>
<evidence type="ECO:0000256" key="1">
    <source>
        <dbReference type="SAM" id="Phobius"/>
    </source>
</evidence>